<dbReference type="AlphaFoldDB" id="A0AAV7L3D3"/>
<gene>
    <name evidence="1" type="ORF">NDU88_006330</name>
</gene>
<evidence type="ECO:0000313" key="2">
    <source>
        <dbReference type="Proteomes" id="UP001066276"/>
    </source>
</evidence>
<protein>
    <submittedName>
        <fullName evidence="1">Uncharacterized protein</fullName>
    </submittedName>
</protein>
<comment type="caution">
    <text evidence="1">The sequence shown here is derived from an EMBL/GenBank/DDBJ whole genome shotgun (WGS) entry which is preliminary data.</text>
</comment>
<proteinExistence type="predicted"/>
<dbReference type="Proteomes" id="UP001066276">
    <property type="component" value="Chromosome 12"/>
</dbReference>
<organism evidence="1 2">
    <name type="scientific">Pleurodeles waltl</name>
    <name type="common">Iberian ribbed newt</name>
    <dbReference type="NCBI Taxonomy" id="8319"/>
    <lineage>
        <taxon>Eukaryota</taxon>
        <taxon>Metazoa</taxon>
        <taxon>Chordata</taxon>
        <taxon>Craniata</taxon>
        <taxon>Vertebrata</taxon>
        <taxon>Euteleostomi</taxon>
        <taxon>Amphibia</taxon>
        <taxon>Batrachia</taxon>
        <taxon>Caudata</taxon>
        <taxon>Salamandroidea</taxon>
        <taxon>Salamandridae</taxon>
        <taxon>Pleurodelinae</taxon>
        <taxon>Pleurodeles</taxon>
    </lineage>
</organism>
<dbReference type="EMBL" id="JANPWB010000016">
    <property type="protein sequence ID" value="KAJ1086206.1"/>
    <property type="molecule type" value="Genomic_DNA"/>
</dbReference>
<name>A0AAV7L3D3_PLEWA</name>
<accession>A0AAV7L3D3</accession>
<reference evidence="1" key="1">
    <citation type="journal article" date="2022" name="bioRxiv">
        <title>Sequencing and chromosome-scale assembly of the giantPleurodeles waltlgenome.</title>
        <authorList>
            <person name="Brown T."/>
            <person name="Elewa A."/>
            <person name="Iarovenko S."/>
            <person name="Subramanian E."/>
            <person name="Araus A.J."/>
            <person name="Petzold A."/>
            <person name="Susuki M."/>
            <person name="Suzuki K.-i.T."/>
            <person name="Hayashi T."/>
            <person name="Toyoda A."/>
            <person name="Oliveira C."/>
            <person name="Osipova E."/>
            <person name="Leigh N.D."/>
            <person name="Simon A."/>
            <person name="Yun M.H."/>
        </authorList>
    </citation>
    <scope>NUCLEOTIDE SEQUENCE</scope>
    <source>
        <strain evidence="1">20211129_DDA</strain>
        <tissue evidence="1">Liver</tissue>
    </source>
</reference>
<keyword evidence="2" id="KW-1185">Reference proteome</keyword>
<evidence type="ECO:0000313" key="1">
    <source>
        <dbReference type="EMBL" id="KAJ1086206.1"/>
    </source>
</evidence>
<sequence length="165" mass="18548">MGRCLRSAPSHLKHLRPYLGGRLKEGENFLNHEGLQVGSRWCWAKRVHFCRDTSVACVHLEMDLRLVCCWAKGDMWQVEGGGDRAEPCGTPLFSPRGPCELEYSGGSLVSRTAASRLLEADEMSHQEVCGAASLPLTHWLQGLQDHVFFAVICQNCLQRYLGRRH</sequence>